<dbReference type="InterPro" id="IPR011990">
    <property type="entry name" value="TPR-like_helical_dom_sf"/>
</dbReference>
<dbReference type="SUPFAM" id="SSF81901">
    <property type="entry name" value="HCP-like"/>
    <property type="match status" value="1"/>
</dbReference>
<proteinExistence type="predicted"/>
<sequence>MTRIVDGLILLCAAMILACLWAGAPVAAQWQAEETVLTCRFEGQDRVASVSLRGTRAIYRDGRAGQTPKLTLSSSLADLDYRREDGAGDTIDEIATFADGDTVYRLAAGFRSGAQPDPSELRPFGLLIVSRVGKPLEKLSCVPASIGRNPDRLLARMRNAGRERTSDGVTFPNYPIEPPIRAADAPACKAENNVDTCWSRGVGAARRGDLRGALEHFDMSCDARIGTMGCYEAGKLYLHSRQLRDFARAKQRFARTCDGDDSGQGPYACKYLGWMYFTGTGASRNLDEAFGALARACFLHNDEILIDPEGCHFLGKTVLELRGRSQRDEAKADYLAYIAFAQGCTDGAKTVCDEARALYRRDAARAAVWTKRCDDDASGHGAISKCADLAISGDDYDATQAARRQLASLFRAVSASQEAHPHVR</sequence>
<dbReference type="SMART" id="SM00671">
    <property type="entry name" value="SEL1"/>
    <property type="match status" value="2"/>
</dbReference>
<organism evidence="1 2">
    <name type="scientific">Sphingomonas panacis</name>
    <dbReference type="NCBI Taxonomy" id="1560345"/>
    <lineage>
        <taxon>Bacteria</taxon>
        <taxon>Pseudomonadati</taxon>
        <taxon>Pseudomonadota</taxon>
        <taxon>Alphaproteobacteria</taxon>
        <taxon>Sphingomonadales</taxon>
        <taxon>Sphingomonadaceae</taxon>
        <taxon>Sphingomonas</taxon>
    </lineage>
</organism>
<dbReference type="EMBL" id="CP014168">
    <property type="protein sequence ID" value="AOH86839.1"/>
    <property type="molecule type" value="Genomic_DNA"/>
</dbReference>
<dbReference type="KEGG" id="span:AWL63_15420"/>
<gene>
    <name evidence="1" type="ORF">AWL63_15420</name>
</gene>
<reference evidence="1 2" key="1">
    <citation type="submission" date="2016-01" db="EMBL/GenBank/DDBJ databases">
        <title>Complete genome and mega plasmid sequence of Sphingomonas panacis DCY99 elicits systemic resistance in rice to Xanthomonas oryzae.</title>
        <authorList>
            <person name="Kim Y.J."/>
            <person name="Yang D.C."/>
            <person name="Sing P."/>
        </authorList>
    </citation>
    <scope>NUCLEOTIDE SEQUENCE [LARGE SCALE GENOMIC DNA]</scope>
    <source>
        <strain evidence="1 2">DCY99</strain>
    </source>
</reference>
<keyword evidence="2" id="KW-1185">Reference proteome</keyword>
<evidence type="ECO:0008006" key="3">
    <source>
        <dbReference type="Google" id="ProtNLM"/>
    </source>
</evidence>
<dbReference type="AlphaFoldDB" id="A0A1B3ZHC8"/>
<evidence type="ECO:0000313" key="2">
    <source>
        <dbReference type="Proteomes" id="UP000094256"/>
    </source>
</evidence>
<dbReference type="InterPro" id="IPR006597">
    <property type="entry name" value="Sel1-like"/>
</dbReference>
<evidence type="ECO:0000313" key="1">
    <source>
        <dbReference type="EMBL" id="AOH86839.1"/>
    </source>
</evidence>
<accession>A0A1B3ZHC8</accession>
<dbReference type="Gene3D" id="1.25.40.10">
    <property type="entry name" value="Tetratricopeptide repeat domain"/>
    <property type="match status" value="1"/>
</dbReference>
<dbReference type="Proteomes" id="UP000094256">
    <property type="component" value="Chromosome"/>
</dbReference>
<protein>
    <recommendedName>
        <fullName evidence="3">Beta-lactamase</fullName>
    </recommendedName>
</protein>
<dbReference type="PROSITE" id="PS51257">
    <property type="entry name" value="PROKAR_LIPOPROTEIN"/>
    <property type="match status" value="1"/>
</dbReference>
<name>A0A1B3ZHC8_9SPHN</name>